<keyword evidence="2" id="KW-1185">Reference proteome</keyword>
<name>A0A8D5A6H5_9FIRM</name>
<evidence type="ECO:0000313" key="2">
    <source>
        <dbReference type="Proteomes" id="UP000320585"/>
    </source>
</evidence>
<gene>
    <name evidence="1" type="ORF">Dia5BBH33_14300</name>
</gene>
<reference evidence="2" key="1">
    <citation type="submission" date="2019-05" db="EMBL/GenBank/DDBJ databases">
        <title>Complete genome sequencing of Dialister sp. strain 5BBH33.</title>
        <authorList>
            <person name="Sakamoto M."/>
            <person name="Murakami T."/>
            <person name="Mori H."/>
        </authorList>
    </citation>
    <scope>NUCLEOTIDE SEQUENCE [LARGE SCALE GENOMIC DNA]</scope>
    <source>
        <strain evidence="2">5BBH33</strain>
    </source>
</reference>
<protein>
    <submittedName>
        <fullName evidence="1">Uncharacterized protein</fullName>
    </submittedName>
</protein>
<dbReference type="AlphaFoldDB" id="A0A8D5A6H5"/>
<organism evidence="1 2">
    <name type="scientific">Dialister hominis</name>
    <dbReference type="NCBI Taxonomy" id="2582419"/>
    <lineage>
        <taxon>Bacteria</taxon>
        <taxon>Bacillati</taxon>
        <taxon>Bacillota</taxon>
        <taxon>Negativicutes</taxon>
        <taxon>Veillonellales</taxon>
        <taxon>Veillonellaceae</taxon>
        <taxon>Dialister</taxon>
    </lineage>
</organism>
<dbReference type="EMBL" id="AP019697">
    <property type="protein sequence ID" value="BBK25495.1"/>
    <property type="molecule type" value="Genomic_DNA"/>
</dbReference>
<accession>A0A8D5A6H5</accession>
<evidence type="ECO:0000313" key="1">
    <source>
        <dbReference type="EMBL" id="BBK25495.1"/>
    </source>
</evidence>
<sequence>MLFFYVSYSVFKGDLALKMWKSMNRNIAAGFGDDASIQSFGQVSWEVCQYIPYSAHDRFHGMNH</sequence>
<dbReference type="KEGG" id="dho:Dia5BBH33_14300"/>
<dbReference type="Proteomes" id="UP000320585">
    <property type="component" value="Chromosome"/>
</dbReference>
<proteinExistence type="predicted"/>